<evidence type="ECO:0000313" key="1">
    <source>
        <dbReference type="EMBL" id="GBG96898.1"/>
    </source>
</evidence>
<reference evidence="1 2" key="1">
    <citation type="journal article" date="2018" name="Genome Announc.">
        <title>Draft Genome Sequence of Lactococcus sp. Strain NtB2 (JCM 32569), Isolated from the Gut of the Higher Termite Nasutitermes takasagoensis.</title>
        <authorList>
            <person name="Noda S."/>
            <person name="Aihara C."/>
            <person name="Yuki M."/>
            <person name="Ohkuma M."/>
        </authorList>
    </citation>
    <scope>NUCLEOTIDE SEQUENCE [LARGE SCALE GENOMIC DNA]</scope>
    <source>
        <strain evidence="1 2">NtB2</strain>
    </source>
</reference>
<keyword evidence="2" id="KW-1185">Reference proteome</keyword>
<name>A0A2R5HJR2_9LACT</name>
<dbReference type="EMBL" id="BFFO01000005">
    <property type="protein sequence ID" value="GBG96898.1"/>
    <property type="molecule type" value="Genomic_DNA"/>
</dbReference>
<gene>
    <name evidence="1" type="ORF">NtB2_01033</name>
</gene>
<evidence type="ECO:0000313" key="2">
    <source>
        <dbReference type="Proteomes" id="UP000245021"/>
    </source>
</evidence>
<dbReference type="Proteomes" id="UP000245021">
    <property type="component" value="Unassembled WGS sequence"/>
</dbReference>
<proteinExistence type="predicted"/>
<comment type="caution">
    <text evidence="1">The sequence shown here is derived from an EMBL/GenBank/DDBJ whole genome shotgun (WGS) entry which is preliminary data.</text>
</comment>
<sequence>MMNLTNTQTTYNIGQLIIKTNRPITGTSAIQFPLTKEKGHEMLEEMFQSEEMKKARLFG</sequence>
<protein>
    <submittedName>
        <fullName evidence="1">Uncharacterized protein</fullName>
    </submittedName>
</protein>
<accession>A0A2R5HJR2</accession>
<organism evidence="1 2">
    <name type="scientific">Lactococcus termiticola</name>
    <dbReference type="NCBI Taxonomy" id="2169526"/>
    <lineage>
        <taxon>Bacteria</taxon>
        <taxon>Bacillati</taxon>
        <taxon>Bacillota</taxon>
        <taxon>Bacilli</taxon>
        <taxon>Lactobacillales</taxon>
        <taxon>Streptococcaceae</taxon>
        <taxon>Lactococcus</taxon>
    </lineage>
</organism>
<dbReference type="AlphaFoldDB" id="A0A2R5HJR2"/>
<dbReference type="RefSeq" id="WP_125194964.1">
    <property type="nucleotide sequence ID" value="NZ_BFFO01000005.1"/>
</dbReference>